<evidence type="ECO:0000313" key="1">
    <source>
        <dbReference type="EMBL" id="PAQ06701.1"/>
    </source>
</evidence>
<gene>
    <name evidence="1" type="ORF">CIT26_24260</name>
</gene>
<accession>A0A271LF12</accession>
<dbReference type="EMBL" id="NPKJ01000064">
    <property type="protein sequence ID" value="PAQ06701.1"/>
    <property type="molecule type" value="Genomic_DNA"/>
</dbReference>
<proteinExistence type="predicted"/>
<dbReference type="AlphaFoldDB" id="A0A271LF12"/>
<dbReference type="Proteomes" id="UP000216442">
    <property type="component" value="Unassembled WGS sequence"/>
</dbReference>
<evidence type="ECO:0000313" key="2">
    <source>
        <dbReference type="Proteomes" id="UP000216442"/>
    </source>
</evidence>
<keyword evidence="2" id="KW-1185">Reference proteome</keyword>
<protein>
    <submittedName>
        <fullName evidence="1">Uncharacterized protein</fullName>
    </submittedName>
</protein>
<sequence length="59" mass="6714">MMILALRRSVIILFSKEELRVTYPFRRTAIILPGICRRLVGQLRSAAKDLQCARPVASD</sequence>
<name>A0A271LF12_9HYPH</name>
<reference evidence="1 2" key="1">
    <citation type="submission" date="2017-08" db="EMBL/GenBank/DDBJ databases">
        <title>Mesorhizobium wenxinae sp. nov., a novel rhizobial species isolated from root nodules of chickpea (Cicer arietinum L.).</title>
        <authorList>
            <person name="Zhang J."/>
        </authorList>
    </citation>
    <scope>NUCLEOTIDE SEQUENCE [LARGE SCALE GENOMIC DNA]</scope>
    <source>
        <strain evidence="1 2">SDW018</strain>
    </source>
</reference>
<comment type="caution">
    <text evidence="1">The sequence shown here is derived from an EMBL/GenBank/DDBJ whole genome shotgun (WGS) entry which is preliminary data.</text>
</comment>
<organism evidence="1 2">
    <name type="scientific">Mesorhizobium temperatum</name>
    <dbReference type="NCBI Taxonomy" id="241416"/>
    <lineage>
        <taxon>Bacteria</taxon>
        <taxon>Pseudomonadati</taxon>
        <taxon>Pseudomonadota</taxon>
        <taxon>Alphaproteobacteria</taxon>
        <taxon>Hyphomicrobiales</taxon>
        <taxon>Phyllobacteriaceae</taxon>
        <taxon>Mesorhizobium</taxon>
    </lineage>
</organism>